<dbReference type="InterPro" id="IPR032820">
    <property type="entry name" value="ATPase_put"/>
</dbReference>
<protein>
    <recommendedName>
        <fullName evidence="4">Magnesium transporter</fullName>
    </recommendedName>
</protein>
<keyword evidence="1" id="KW-0472">Membrane</keyword>
<evidence type="ECO:0000313" key="3">
    <source>
        <dbReference type="Proteomes" id="UP000187408"/>
    </source>
</evidence>
<keyword evidence="1" id="KW-1133">Transmembrane helix</keyword>
<accession>A0A1R1MMG6</accession>
<dbReference type="OrthoDB" id="15401at2"/>
<gene>
    <name evidence="2" type="ORF">BLW93_02230</name>
</gene>
<dbReference type="Proteomes" id="UP000187408">
    <property type="component" value="Unassembled WGS sequence"/>
</dbReference>
<dbReference type="AlphaFoldDB" id="A0A1R1MMG6"/>
<feature type="transmembrane region" description="Helical" evidence="1">
    <location>
        <begin position="21"/>
        <end position="39"/>
    </location>
</feature>
<name>A0A1R1MMG6_9BACT</name>
<evidence type="ECO:0000256" key="1">
    <source>
        <dbReference type="SAM" id="Phobius"/>
    </source>
</evidence>
<reference evidence="2 3" key="1">
    <citation type="submission" date="2016-10" db="EMBL/GenBank/DDBJ databases">
        <title>Genome sequence of a sulfur-reducing bacterium Desulfurobacterium indicum K6013.</title>
        <authorList>
            <person name="Cao J."/>
            <person name="Shao Z."/>
            <person name="Alain K."/>
            <person name="Jebbar M."/>
        </authorList>
    </citation>
    <scope>NUCLEOTIDE SEQUENCE [LARGE SCALE GENOMIC DNA]</scope>
    <source>
        <strain evidence="2 3">K6013</strain>
    </source>
</reference>
<dbReference type="EMBL" id="MOEN01000005">
    <property type="protein sequence ID" value="OMH41011.1"/>
    <property type="molecule type" value="Genomic_DNA"/>
</dbReference>
<feature type="transmembrane region" description="Helical" evidence="1">
    <location>
        <begin position="51"/>
        <end position="69"/>
    </location>
</feature>
<proteinExistence type="predicted"/>
<dbReference type="Pfam" id="PF09527">
    <property type="entry name" value="ATPase_gene1"/>
    <property type="match status" value="1"/>
</dbReference>
<organism evidence="2 3">
    <name type="scientific">Desulfurobacterium indicum</name>
    <dbReference type="NCBI Taxonomy" id="1914305"/>
    <lineage>
        <taxon>Bacteria</taxon>
        <taxon>Pseudomonadati</taxon>
        <taxon>Aquificota</taxon>
        <taxon>Aquificia</taxon>
        <taxon>Desulfurobacteriales</taxon>
        <taxon>Desulfurobacteriaceae</taxon>
        <taxon>Desulfurobacterium</taxon>
    </lineage>
</organism>
<dbReference type="STRING" id="1914305.BLW93_02230"/>
<dbReference type="RefSeq" id="WP_076712491.1">
    <property type="nucleotide sequence ID" value="NZ_MOEN01000005.1"/>
</dbReference>
<sequence length="82" mass="9198">MAKKRFKITQQDIKDASLSTVGLSFAFAVAIGFFVGYYLDKWLKTSPWMTIIWLFIGLAAGFKNIYMAVKEGYSSNGDSKDV</sequence>
<evidence type="ECO:0000313" key="2">
    <source>
        <dbReference type="EMBL" id="OMH41011.1"/>
    </source>
</evidence>
<keyword evidence="1" id="KW-0812">Transmembrane</keyword>
<keyword evidence="3" id="KW-1185">Reference proteome</keyword>
<evidence type="ECO:0008006" key="4">
    <source>
        <dbReference type="Google" id="ProtNLM"/>
    </source>
</evidence>
<comment type="caution">
    <text evidence="2">The sequence shown here is derived from an EMBL/GenBank/DDBJ whole genome shotgun (WGS) entry which is preliminary data.</text>
</comment>